<evidence type="ECO:0000313" key="2">
    <source>
        <dbReference type="Proteomes" id="UP000573603"/>
    </source>
</evidence>
<reference evidence="1 2" key="1">
    <citation type="journal article" date="2020" name="BMC Genomics">
        <title>Correction to: Identification and distribution of gene clusters required for synthesis of sphingolipid metabolism inhibitors in diverse species of the filamentous fungus Fusarium.</title>
        <authorList>
            <person name="Kim H.S."/>
            <person name="Lohmar J.M."/>
            <person name="Busman M."/>
            <person name="Brown D.W."/>
            <person name="Naumann T.A."/>
            <person name="Divon H.H."/>
            <person name="Lysoe E."/>
            <person name="Uhlig S."/>
            <person name="Proctor R.H."/>
        </authorList>
    </citation>
    <scope>NUCLEOTIDE SEQUENCE [LARGE SCALE GENOMIC DNA]</scope>
    <source>
        <strain evidence="1 2">NRRL 25214</strain>
    </source>
</reference>
<evidence type="ECO:0008006" key="3">
    <source>
        <dbReference type="Google" id="ProtNLM"/>
    </source>
</evidence>
<accession>A0A8H4Z2C9</accession>
<feature type="non-terminal residue" evidence="1">
    <location>
        <position position="1"/>
    </location>
</feature>
<name>A0A8H4Z2C9_9HYPO</name>
<dbReference type="Proteomes" id="UP000573603">
    <property type="component" value="Unassembled WGS sequence"/>
</dbReference>
<gene>
    <name evidence="1" type="ORF">FANTH_10431</name>
</gene>
<sequence length="340" mass="38755">MTERMSFKCPYPGNEGCQATPFNTKEEAADHALWAHHDASFHETSHGSLLCLYRDHPVNLACTTAFKDIGHLKAHLLTTHQPSLDLFQRKWQATKEFDERMANAKQHNRLGGRQIVIDTEFSVITRQLREVSIVDRVSGECILNSHIEYPQELDNNFPSTNATLAHDLELLSLEKSQKVSSSDRSIPRMNVHDIAAALQRAGVTPQSIVYTWHVNCTDLEILRKFLEADNYRGILPTNENCFAMIPQFRRNLPSRGPEQTKFPMAMGFIFPLFCPNSDLIGCNDQVLFDCQRARLLCDVLDHLHSSWANKQQSNLLLCPMEKFGHHVEQENLTGVYKVVE</sequence>
<comment type="caution">
    <text evidence="1">The sequence shown here is derived from an EMBL/GenBank/DDBJ whole genome shotgun (WGS) entry which is preliminary data.</text>
</comment>
<protein>
    <recommendedName>
        <fullName evidence="3">C2H2-type domain-containing protein</fullName>
    </recommendedName>
</protein>
<organism evidence="1 2">
    <name type="scientific">Fusarium anthophilum</name>
    <dbReference type="NCBI Taxonomy" id="48485"/>
    <lineage>
        <taxon>Eukaryota</taxon>
        <taxon>Fungi</taxon>
        <taxon>Dikarya</taxon>
        <taxon>Ascomycota</taxon>
        <taxon>Pezizomycotina</taxon>
        <taxon>Sordariomycetes</taxon>
        <taxon>Hypocreomycetidae</taxon>
        <taxon>Hypocreales</taxon>
        <taxon>Nectriaceae</taxon>
        <taxon>Fusarium</taxon>
        <taxon>Fusarium fujikuroi species complex</taxon>
    </lineage>
</organism>
<proteinExistence type="predicted"/>
<dbReference type="EMBL" id="JABEVY010000294">
    <property type="protein sequence ID" value="KAF5238135.1"/>
    <property type="molecule type" value="Genomic_DNA"/>
</dbReference>
<evidence type="ECO:0000313" key="1">
    <source>
        <dbReference type="EMBL" id="KAF5238135.1"/>
    </source>
</evidence>
<keyword evidence="2" id="KW-1185">Reference proteome</keyword>
<dbReference type="AlphaFoldDB" id="A0A8H4Z2C9"/>